<feature type="domain" description="VWFA" evidence="1">
    <location>
        <begin position="1184"/>
        <end position="1354"/>
    </location>
</feature>
<feature type="domain" description="VWFA" evidence="1">
    <location>
        <begin position="2160"/>
        <end position="2335"/>
    </location>
</feature>
<dbReference type="InterPro" id="IPR050525">
    <property type="entry name" value="ECM_Assembly_Org"/>
</dbReference>
<feature type="domain" description="VWFA" evidence="1">
    <location>
        <begin position="1780"/>
        <end position="1955"/>
    </location>
</feature>
<organism evidence="2 3">
    <name type="scientific">Pocillopora meandrina</name>
    <dbReference type="NCBI Taxonomy" id="46732"/>
    <lineage>
        <taxon>Eukaryota</taxon>
        <taxon>Metazoa</taxon>
        <taxon>Cnidaria</taxon>
        <taxon>Anthozoa</taxon>
        <taxon>Hexacorallia</taxon>
        <taxon>Scleractinia</taxon>
        <taxon>Astrocoeniina</taxon>
        <taxon>Pocilloporidae</taxon>
        <taxon>Pocillopora</taxon>
    </lineage>
</organism>
<feature type="domain" description="VWFA" evidence="1">
    <location>
        <begin position="4232"/>
        <end position="4407"/>
    </location>
</feature>
<feature type="domain" description="VWFA" evidence="1">
    <location>
        <begin position="806"/>
        <end position="978"/>
    </location>
</feature>
<sequence>MIIIECFCLTDVKEPTPTPTPTPSTPPDKISLNFIADVIFIMDSSSSVSSRDYSKEKEFVKYLATYLNVSPGNSRAALITYGNAASEVIEFDIKRLRADFESAVEKAPFVGRNRRIDRALEKASQMMANARPWVRKIVILLTSGKQSRESGSKTPGEAAIPLLDKGVYNYVVAIGQEPDISELRPVVQQPAQIFRMTSFDDLEPRKTTVGGIIVETSKYLLISGGPLTDIIADIIFILDSSNDVTRDEYNKEKSFIKEFARYLNVAPGKSRAAVITYGQSSDVLFKYGGYDSLTVFDVVINRASYIGGTQRMDLALDDAGRLLSEAKRCIPRWVILLTAGRHPSDPRIKSLLEASKPVRDQSDKVYVVAIGNKPDPKELKDIVKDPKDIFSVGSFQSLKSQAGVIATTVANRSDVDLCVIKTFQATIVFLVDTTSPIGTLDFRRQKEFVKSVAKSFNVCQDSSQAAIITYGSLTSQKRPTDIYKDLSAFEQAVDKSQYMGGLRRLHLAIDTAEQLLRTVSPSQKRIVVILTGGQPLIQDALSLKQSFKTLRNAGNGAFVVAIGNNYDKDEFLPAVDWPEDIFSVSSFDNLLPRACSISKAIAKRTDTDIPRDLMADVIFIMDSSVDVSRADYEKEKDFIESLAGYLRLSPGRTRAAVLTYGYTTTLVAEYDSYETLQTFNSAVDGASYIGGNGRLDYALEYASRQLIDTSRQLVPKIVLLLTAGRLSPDQSLRLSAQPLHDYGFKVFVAKIGDKPDVNQLLPTVKDKAFVISVPSFDDLSRRALPVAQKLSKHTDPELPADFPGADVLFMVDSSSDISSNNYEKQKDLVKNLIKTLDSFSSKSRISFITYGNRPRVVYGLDNNMNSEAQQREIDSVQPMGGRRRIDRALEEAVRMMQNSRPDVPKIILLVAAGKQIEQNGVQPLSSYGTALQRLGVDAFVLGIGKDIEHRDLGQVVRDAKNVFLVQMFQSLNSIDRQLAYEIVTRTVDGTIETDVIFVMDSSSEVSQSDYGYEKEAVKSMARSLKVPSGQSRASVITYGNFPSPVVKFDGYKSFPAFENLIDRAQRIGGRRRIDLALQDAGKLLREARPSVRQNVILLTSGRTHPLSRDLYVSAQRIFGNNADLLVIAVGRRPNFKELTAIVQKPKHVYNVSSFSDLRRKSNEITKIVSQMPDKPTIYNNFVADIVFLMDSSLTVEQKVYDRQKNFIKSMVRSLNLSTDKSRVAVVNYGGDSVEVVRFSSPQDVAAIENRVDNARRVGRKREIAKALQFSASLLEKSRPDVSKVIIFLTSGSELYLTSPSQVLRDYGADRYVIAIGSDLDEEELTPIIDEPRDMFTIRTPPELTWKTEYIIDEIIKRTVTRTSVLPLDFDADVLFLVDSSSDVSQENYNREKNFVKSLAFILNLKPGKTRAAVVIYGNFARTVIRFTDYASPSSFFRRIDTLPFLRGRRRLDSALIEGGSVLDTARPSADKVAILLTAGRHTQEVGAPPLNQAVESIRSHNAKLFVVAIGQRVDETELRPLTREAIVVSGFNVLIRNSIRIAKDIKNITGMLAFSPIVKFKARIPISILDLSQMRTFHSSNQHDQTDVPKSPGADIVFLVDSSSGVTEDNFTKEKAFVTSLAKQLNFGSDKTRVGIISYSDYATLAARFDVVKNEENLQRLLDGIRRLQRGRRIDRGLLRAAQLFGESRPNVRQVLVLLTSGRHTSNVENPFRDAVQRLKTKGVDRFVVAIGPNPDPELTAVVERREDVISVFSFDSLQPQVIPIARHIKEKIPPGFKADIIFLIDSAFEVTTNNFNKQKEFIKDLSAFLNLSSRGSRVAIILYASSPSLKMALGTLETPESLSRGLDRLAPLTGTRRMDRALEFASLKFDNKRPQAVRKIVVLFASGKQAGGGKPLNEAVKRLQEINAETYVVAIGSQVSESELQPVVSRRNDIIRVPSFDILASKVKPVADQIINGSRPIPPEFKSDILFIMDSSSPVSRDDFQTQKDVVKSIMKSFYVRRGQSRAAVITYGRYSEKLLRFNSYLSLNDIESVVDTATSIGGSPRIDEVLVDAADVLRDAIQSIPRIVIMFTTVRDLTDRHKKAVDKAAEVIHDTGARVYVIAFGKDVDDLSLKKLADSQEDIFKVPTIKDLNDSMAVEIFRRVELPKPVVPMDFTGDVIFLVDSSSEVSEEQFKKEKYFVASLAKTLNLRPAKTRGSAITYGRYALVGIEFNDHPNPAMFEQALQGLPRIGYERRMDKALQKSVDMVKVARSYVPKIVVLLTAGRQSSPRNTLPQSVKPLKDHGTSVFVVGIGSRPDSQELRAIVEEPGDVLRVSPFNDFSPSRTRQIARHIVSRTENRTLDVDADIVFLLDASSFVSRENFVKEKDFVKSMAKVLNVAPESSRAAVILIGTFPDTKVTFNEYRTLRDFNELVDKAQSFGGSRRIDRALEEASKVLVDRRRGVPHVVVLVTGGKQSQSGNNVPFENAVKPLDKIGAHTFVVAIGHDPDTLKNVLPVPSFNDLQSRVYKMARQIKTTSEPKPANISADIIFLMDSSTSVDREGFDKQKSFVKSLAKYFNVSPRNSRATVVAYGNTTRTVVKFSEYQSETNFNDMLDRQPWIGGDRRIDRALRTAESLMRQARSEVPKFLILLTAGRQPRSPDVTSIGIAAQPLRNMGIKNIVVSVGSEIDRNDLLGMVQSSDDIFSVALFDDLRYEVQPVVKYAVNFFELPIFDIKAEVLFLLDASDQTGRENFEKQKTFIKLLARSLNVSPGKSTAALIAYSTIATINIPLGSYNSVQEFERNVDRTRFLGNSRKMYRALEEAAYLFQNATESDAERKVILITGGRQTSDEDEEPLEKFKKLLLDVGALPFIVAIGKDHDNQTLRAAVEDPGDIFRVPTFIELSSSVSSTAARVANRKAPPIIQDEYIIFLMDSSSTVQREQFQRQKNFIKSLAEYLQVGSSDKTKAAVINYGSVPSGIITFDDYTNIRGFKSGIDGIIPVRGSRRIDQALGEAAVILRGIDQSSKKILVLLTAGQQAKESDVTPLDVAIRPIRDMKSHMYVVALGNDPSTPELRPLVTKLEDMFRVPFNFMERIVPSIVDHIRKENPYPGPTHDVVFLMDTSDVSRSDFYQEILFVKSLARELSVTPSEFQKAVVSYGNKYSQVVRFDSYDSLGDFYTAIDASVYQAGARRMDRAFEAASMILSSRNPASKKTVVLLTGGSNSREADPNSLARSVQPLFKMEATVIVLAFGNRYDVQELLPTVKHPKDVRPVPQAYDLVRYVSEISKRIINGPDEPKTPKMDADILFIMDSSYEVNQEEYKSEKDFIKSLIRSLNVSLDTSRAALISYGDLGSLNSRFIGLKSLSDFDKLVDNATYVGGERRIDRALEKSTQILNEARAGSSKFVIFLTGGTQASSGKPLDEVVGPLRENGVKTYVITIGTKSDAQELRPLVASPEDLVSLLSFKELNSQISKIASHISEKAVCLRPDYILDVVFLMDTSTEVDDLSLDKEKAFVKLLAKCLNVSPGKSRASVITFGTTTSREIDFNSYESTQAFESLVDRISSIGGDRRIDKALEAAAEVVKNSPPSVPKLVVLLTSGPQPANALSFSVAAIPLHSIGAMFYVVSIANDLDKKYYEALVDHPSQVSQASSFGSLNYVLPKVTQVVEQGASSRMHLNADVVFLMDASTAENTRYFQSQKDLIKSIARSIGSSPAKLRASLVIYSSSATVLASLNSYTNLQKFEVDVDRAPYRRGTRRMDLALAAAARQLSQSRPNAAKIVILITTGLQAQVVGMTPLDEASKPLREANANIFVIGIGKQPDLRELVPVTNNPVKIIPTPDRVIVNLHLWLRQLRQQVNNEKESPLIYKADLIFLLDSSNDVSTKVFKEQKDFIKSIVGKFLIASNKTRVAVVRYSSRASSVITFSTFDNLLDLARGIDSIRYDGGIRRMDAALKEANKLRETARSDVPIYVIFLTAGRQASTAVSTPLDRAAQPILDSTARMFVVGIGSRPEEMELFSMVERSRDVFRFPSEKMKEEVPLFVINMASQTGATVPRDFKADILFLVDSSQTISKRKFLQELEFVKAFARKFDVSPEKSRVGVITFGNTPILSIRFEEYGNILSFSEGVNAVPHQGGQKSLNNALVFAARVLDLSKTRPKADKILVLLTDGQQPLGYDPKEGSVEALRQLGVHINVIGAGGNVSMQELRKLTLSPDDLFYSRTFDALILQAPIVFKRTMNVVLSHHQLQHGVFLLESSLFRTRGEFESQINFVKSIAKRLQVSPTGTRAGVILYGDEPKLSIGLNDYSTLPELYNLLDNLAHESGGRQLHKALTLAGETLQKSPQEIPKFVVVILEGQQYSSGSLLLRDAVKPLQALGVTIYVVGIGEKLNRQELYTMVQTSRYIIQVPRFTELLRQMEFIAYRIETTITDPCHETLDVGFVIDASGSVGMDTFSREKNFVKLVSRRFAATSPNTRLGLLVFSDTPKLFVDFTDYESKTIEQFQANVAQATFQDGRSRIDLALRAASQDFFTNRRSGVPRVLILVSDGRQSEDPGYYPLATAVKPLQAQRVRIVGVGFGDSVDVENLKEITGSKDRILLDQEINDIDRLQMELVSKACEI</sequence>
<name>A0AAU9WSY0_9CNID</name>
<evidence type="ECO:0000313" key="2">
    <source>
        <dbReference type="EMBL" id="CAH3124559.1"/>
    </source>
</evidence>
<feature type="domain" description="VWFA" evidence="1">
    <location>
        <begin position="4420"/>
        <end position="4595"/>
    </location>
</feature>
<feature type="domain" description="VWFA" evidence="1">
    <location>
        <begin position="3288"/>
        <end position="3462"/>
    </location>
</feature>
<proteinExistence type="predicted"/>
<dbReference type="Proteomes" id="UP001159428">
    <property type="component" value="Unassembled WGS sequence"/>
</dbReference>
<dbReference type="InterPro" id="IPR036465">
    <property type="entry name" value="vWFA_dom_sf"/>
</dbReference>
<accession>A0AAU9WSY0</accession>
<evidence type="ECO:0000259" key="1">
    <source>
        <dbReference type="PROSITE" id="PS50234"/>
    </source>
</evidence>
<dbReference type="Pfam" id="PF00092">
    <property type="entry name" value="VWA"/>
    <property type="match status" value="24"/>
</dbReference>
<evidence type="ECO:0000313" key="3">
    <source>
        <dbReference type="Proteomes" id="UP001159428"/>
    </source>
</evidence>
<feature type="domain" description="VWFA" evidence="1">
    <location>
        <begin position="994"/>
        <end position="1164"/>
    </location>
</feature>
<dbReference type="PANTHER" id="PTHR24020:SF20">
    <property type="entry name" value="PH DOMAIN-CONTAINING PROTEIN"/>
    <property type="match status" value="1"/>
</dbReference>
<feature type="domain" description="VWFA" evidence="1">
    <location>
        <begin position="426"/>
        <end position="601"/>
    </location>
</feature>
<protein>
    <recommendedName>
        <fullName evidence="1">VWFA domain-containing protein</fullName>
    </recommendedName>
</protein>
<feature type="domain" description="VWFA" evidence="1">
    <location>
        <begin position="37"/>
        <end position="209"/>
    </location>
</feature>
<dbReference type="InterPro" id="IPR002035">
    <property type="entry name" value="VWF_A"/>
</dbReference>
<comment type="caution">
    <text evidence="2">The sequence shown here is derived from an EMBL/GenBank/DDBJ whole genome shotgun (WGS) entry which is preliminary data.</text>
</comment>
<reference evidence="2 3" key="1">
    <citation type="submission" date="2022-05" db="EMBL/GenBank/DDBJ databases">
        <authorList>
            <consortium name="Genoscope - CEA"/>
            <person name="William W."/>
        </authorList>
    </citation>
    <scope>NUCLEOTIDE SEQUENCE [LARGE SCALE GENOMIC DNA]</scope>
</reference>
<dbReference type="PROSITE" id="PS50234">
    <property type="entry name" value="VWFA"/>
    <property type="match status" value="24"/>
</dbReference>
<dbReference type="PANTHER" id="PTHR24020">
    <property type="entry name" value="COLLAGEN ALPHA"/>
    <property type="match status" value="1"/>
</dbReference>
<dbReference type="CDD" id="cd01450">
    <property type="entry name" value="vWFA_subfamily_ECM"/>
    <property type="match status" value="20"/>
</dbReference>
<feature type="domain" description="VWFA" evidence="1">
    <location>
        <begin position="2720"/>
        <end position="2894"/>
    </location>
</feature>
<dbReference type="SMART" id="SM00327">
    <property type="entry name" value="VWA"/>
    <property type="match status" value="24"/>
</dbReference>
<feature type="domain" description="VWFA" evidence="1">
    <location>
        <begin position="2530"/>
        <end position="2702"/>
    </location>
</feature>
<dbReference type="SUPFAM" id="SSF53300">
    <property type="entry name" value="vWA-like"/>
    <property type="match status" value="24"/>
</dbReference>
<feature type="domain" description="VWFA" evidence="1">
    <location>
        <begin position="1372"/>
        <end position="1552"/>
    </location>
</feature>
<feature type="domain" description="VWFA" evidence="1">
    <location>
        <begin position="1595"/>
        <end position="1773"/>
    </location>
</feature>
<dbReference type="Gene3D" id="3.40.50.410">
    <property type="entry name" value="von Willebrand factor, type A domain"/>
    <property type="match status" value="24"/>
</dbReference>
<gene>
    <name evidence="2" type="ORF">PMEA_00011342</name>
</gene>
<feature type="domain" description="VWFA" evidence="1">
    <location>
        <begin position="3119"/>
        <end position="3273"/>
    </location>
</feature>
<feature type="domain" description="VWFA" evidence="1">
    <location>
        <begin position="3663"/>
        <end position="3841"/>
    </location>
</feature>
<feature type="domain" description="VWFA" evidence="1">
    <location>
        <begin position="3854"/>
        <end position="4029"/>
    </location>
</feature>
<feature type="domain" description="VWFA" evidence="1">
    <location>
        <begin position="2910"/>
        <end position="3117"/>
    </location>
</feature>
<dbReference type="CDD" id="cd00198">
    <property type="entry name" value="vWFA"/>
    <property type="match status" value="3"/>
</dbReference>
<dbReference type="PRINTS" id="PR00453">
    <property type="entry name" value="VWFADOMAIN"/>
</dbReference>
<keyword evidence="3" id="KW-1185">Reference proteome</keyword>
<feature type="domain" description="VWFA" evidence="1">
    <location>
        <begin position="2349"/>
        <end position="2531"/>
    </location>
</feature>
<feature type="domain" description="VWFA" evidence="1">
    <location>
        <begin position="1969"/>
        <end position="2146"/>
    </location>
</feature>
<feature type="domain" description="VWFA" evidence="1">
    <location>
        <begin position="3476"/>
        <end position="3646"/>
    </location>
</feature>
<feature type="domain" description="VWFA" evidence="1">
    <location>
        <begin position="616"/>
        <end position="790"/>
    </location>
</feature>
<dbReference type="EMBL" id="CALNXJ010000020">
    <property type="protein sequence ID" value="CAH3124559.1"/>
    <property type="molecule type" value="Genomic_DNA"/>
</dbReference>
<feature type="domain" description="VWFA" evidence="1">
    <location>
        <begin position="4044"/>
        <end position="4220"/>
    </location>
</feature>
<feature type="domain" description="VWFA" evidence="1">
    <location>
        <begin position="233"/>
        <end position="409"/>
    </location>
</feature>